<gene>
    <name evidence="3" type="primary">LOC113051784</name>
</gene>
<organism evidence="2 3">
    <name type="scientific">Carassius auratus</name>
    <name type="common">Goldfish</name>
    <dbReference type="NCBI Taxonomy" id="7957"/>
    <lineage>
        <taxon>Eukaryota</taxon>
        <taxon>Metazoa</taxon>
        <taxon>Chordata</taxon>
        <taxon>Craniata</taxon>
        <taxon>Vertebrata</taxon>
        <taxon>Euteleostomi</taxon>
        <taxon>Actinopterygii</taxon>
        <taxon>Neopterygii</taxon>
        <taxon>Teleostei</taxon>
        <taxon>Ostariophysi</taxon>
        <taxon>Cypriniformes</taxon>
        <taxon>Cyprinidae</taxon>
        <taxon>Cyprininae</taxon>
        <taxon>Carassius</taxon>
    </lineage>
</organism>
<keyword evidence="1" id="KW-0732">Signal</keyword>
<dbReference type="RefSeq" id="XP_026071636.1">
    <property type="nucleotide sequence ID" value="XM_026215851.1"/>
</dbReference>
<feature type="chain" id="PRO_5027829061" evidence="1">
    <location>
        <begin position="23"/>
        <end position="229"/>
    </location>
</feature>
<evidence type="ECO:0000256" key="1">
    <source>
        <dbReference type="SAM" id="SignalP"/>
    </source>
</evidence>
<proteinExistence type="predicted"/>
<accession>A0A6P6KJ84</accession>
<sequence length="229" mass="26002">MSQKAGDIILLLLLIMIYGMNPGEFNRGQAHLTWNNGEMEIRISFESRHNVTVCDKAKQLVCDSTNSSCYIECSSNELFENKTFIQKEQFTMNLTINDQNKTRVDFSIDNTTSSCILVDCLSDDIKDLLNVKAKKMKMPHDMRNILNIKRMCKDVVFSDPVVTTYIGVEKKAIQNIINMSIPEQSKSYNQEDLSITVVKMNLSKTEDFFSIAAPSVRLLPHIIYAKSPG</sequence>
<keyword evidence="2" id="KW-1185">Reference proteome</keyword>
<dbReference type="GeneID" id="113051784"/>
<evidence type="ECO:0000313" key="3">
    <source>
        <dbReference type="RefSeq" id="XP_026071636.1"/>
    </source>
</evidence>
<protein>
    <submittedName>
        <fullName evidence="3">Uncharacterized protein LOC113051784</fullName>
    </submittedName>
</protein>
<reference evidence="3" key="1">
    <citation type="submission" date="2025-08" db="UniProtKB">
        <authorList>
            <consortium name="RefSeq"/>
        </authorList>
    </citation>
    <scope>IDENTIFICATION</scope>
    <source>
        <strain evidence="3">Wakin</strain>
        <tissue evidence="3">Muscle</tissue>
    </source>
</reference>
<dbReference type="KEGG" id="caua:113051784"/>
<dbReference type="AlphaFoldDB" id="A0A6P6KJ84"/>
<feature type="signal peptide" evidence="1">
    <location>
        <begin position="1"/>
        <end position="22"/>
    </location>
</feature>
<evidence type="ECO:0000313" key="2">
    <source>
        <dbReference type="Proteomes" id="UP000515129"/>
    </source>
</evidence>
<dbReference type="Proteomes" id="UP000515129">
    <property type="component" value="Chromosome 32"/>
</dbReference>
<name>A0A6P6KJ84_CARAU</name>